<dbReference type="STRING" id="74649.A0A2P6RHR9"/>
<dbReference type="Proteomes" id="UP000238479">
    <property type="component" value="Chromosome 3"/>
</dbReference>
<dbReference type="GO" id="GO:0009507">
    <property type="term" value="C:chloroplast"/>
    <property type="evidence" value="ECO:0007669"/>
    <property type="project" value="TreeGrafter"/>
</dbReference>
<dbReference type="EMBL" id="PDCK01000041">
    <property type="protein sequence ID" value="PRQ45957.1"/>
    <property type="molecule type" value="Genomic_DNA"/>
</dbReference>
<dbReference type="Gramene" id="PRQ45957">
    <property type="protein sequence ID" value="PRQ45957"/>
    <property type="gene ID" value="RchiOBHm_Chr3g0497381"/>
</dbReference>
<accession>A0A2P6RHR9</accession>
<organism evidence="1 2">
    <name type="scientific">Rosa chinensis</name>
    <name type="common">China rose</name>
    <dbReference type="NCBI Taxonomy" id="74649"/>
    <lineage>
        <taxon>Eukaryota</taxon>
        <taxon>Viridiplantae</taxon>
        <taxon>Streptophyta</taxon>
        <taxon>Embryophyta</taxon>
        <taxon>Tracheophyta</taxon>
        <taxon>Spermatophyta</taxon>
        <taxon>Magnoliopsida</taxon>
        <taxon>eudicotyledons</taxon>
        <taxon>Gunneridae</taxon>
        <taxon>Pentapetalae</taxon>
        <taxon>rosids</taxon>
        <taxon>fabids</taxon>
        <taxon>Rosales</taxon>
        <taxon>Rosaceae</taxon>
        <taxon>Rosoideae</taxon>
        <taxon>Rosoideae incertae sedis</taxon>
        <taxon>Rosa</taxon>
    </lineage>
</organism>
<gene>
    <name evidence="1" type="ORF">RchiOBHm_Chr3g0497381</name>
</gene>
<sequence>MRLIVKRARVKALVKDKQAALETFGTYVESLTRDSRDKPFLRKALRGVSTVICQNKK</sequence>
<protein>
    <submittedName>
        <fullName evidence="1">Putative NAD(P)-binding domain-containing protein</fullName>
    </submittedName>
</protein>
<keyword evidence="2" id="KW-1185">Reference proteome</keyword>
<name>A0A2P6RHR9_ROSCH</name>
<proteinExistence type="predicted"/>
<evidence type="ECO:0000313" key="1">
    <source>
        <dbReference type="EMBL" id="PRQ45957.1"/>
    </source>
</evidence>
<reference evidence="1 2" key="1">
    <citation type="journal article" date="2018" name="Nat. Genet.">
        <title>The Rosa genome provides new insights in the design of modern roses.</title>
        <authorList>
            <person name="Bendahmane M."/>
        </authorList>
    </citation>
    <scope>NUCLEOTIDE SEQUENCE [LARGE SCALE GENOMIC DNA]</scope>
    <source>
        <strain evidence="2">cv. Old Blush</strain>
    </source>
</reference>
<evidence type="ECO:0000313" key="2">
    <source>
        <dbReference type="Proteomes" id="UP000238479"/>
    </source>
</evidence>
<dbReference type="PANTHER" id="PTHR47869">
    <property type="entry name" value="OS03G0410700 PROTEIN"/>
    <property type="match status" value="1"/>
</dbReference>
<dbReference type="PANTHER" id="PTHR47869:SF2">
    <property type="entry name" value="OS03G0410700 PROTEIN"/>
    <property type="match status" value="1"/>
</dbReference>
<dbReference type="AlphaFoldDB" id="A0A2P6RHR9"/>
<comment type="caution">
    <text evidence="1">The sequence shown here is derived from an EMBL/GenBank/DDBJ whole genome shotgun (WGS) entry which is preliminary data.</text>
</comment>